<feature type="domain" description="6-phosphofructo-2-kinase" evidence="4">
    <location>
        <begin position="187"/>
        <end position="390"/>
    </location>
</feature>
<keyword evidence="6" id="KW-1185">Reference proteome</keyword>
<dbReference type="AlphaFoldDB" id="A0A448YNN8"/>
<name>A0A448YNN8_BRENA</name>
<dbReference type="Gene3D" id="3.40.50.300">
    <property type="entry name" value="P-loop containing nucleotide triphosphate hydrolases"/>
    <property type="match status" value="1"/>
</dbReference>
<accession>A0A448YNN8</accession>
<dbReference type="OrthoDB" id="267323at2759"/>
<dbReference type="GO" id="GO:0005829">
    <property type="term" value="C:cytosol"/>
    <property type="evidence" value="ECO:0007669"/>
    <property type="project" value="TreeGrafter"/>
</dbReference>
<keyword evidence="2" id="KW-0067">ATP-binding</keyword>
<dbReference type="InterPro" id="IPR027417">
    <property type="entry name" value="P-loop_NTPase"/>
</dbReference>
<dbReference type="Proteomes" id="UP000290900">
    <property type="component" value="Unassembled WGS sequence"/>
</dbReference>
<evidence type="ECO:0000313" key="5">
    <source>
        <dbReference type="EMBL" id="VEU22552.1"/>
    </source>
</evidence>
<sequence>MTIHRHNLSNSHLSQLSSLSRCASVESVSNFGSNSTTRTQSSVSLASMLSSLASLATTPNYSPTLIQTEVGDLLNIDDLELEGAEIIDDDKEEEGEQEQEQPQDYYDDSDRDSVYDYFDKGYESSETTDADVQGGSQVTAMAPPSPPMSPQTEAFGRTSSNSIDEILCGSATALEEPRYDPSKVSYREKWFICLIGLPACGKSTVVRELIDFARINTTTETNAGVRIQSFNAGDVRRLHEQNSKKKFSFDLSDERTQKVRELYAFEALKQLTDGLVNDTVDVGILDATNTTRARRESVFKQVNKVSQQSHIRINTLILEVKCCNKSLRRFNIEQKANNKDYNGTPKDQAIVDFLNRIEKYEKIYEPVTLKEINQLGAKYFSITNAGESVCYDCGLVHHNTKRHQHLTFKSVALNLIYDFLMSYRCMYAIPYLKQVEDFYTKGYYRPVITAHSSSSSLANEATTKGTTPTTLMKVLSAPRIS</sequence>
<keyword evidence="1" id="KW-0547">Nucleotide-binding</keyword>
<reference evidence="5 6" key="1">
    <citation type="submission" date="2018-12" db="EMBL/GenBank/DDBJ databases">
        <authorList>
            <person name="Tiukova I."/>
            <person name="Dainat J."/>
        </authorList>
    </citation>
    <scope>NUCLEOTIDE SEQUENCE [LARGE SCALE GENOMIC DNA]</scope>
</reference>
<dbReference type="STRING" id="13370.A0A448YNN8"/>
<dbReference type="PANTHER" id="PTHR10606">
    <property type="entry name" value="6-PHOSPHOFRUCTO-2-KINASE/FRUCTOSE-2,6-BISPHOSPHATASE"/>
    <property type="match status" value="1"/>
</dbReference>
<feature type="region of interest" description="Disordered" evidence="3">
    <location>
        <begin position="86"/>
        <end position="111"/>
    </location>
</feature>
<evidence type="ECO:0000256" key="1">
    <source>
        <dbReference type="ARBA" id="ARBA00022741"/>
    </source>
</evidence>
<protein>
    <submittedName>
        <fullName evidence="5">DEKNAAC103578</fullName>
    </submittedName>
</protein>
<dbReference type="FunCoup" id="A0A448YNN8">
    <property type="interactions" value="82"/>
</dbReference>
<proteinExistence type="predicted"/>
<organism evidence="5 6">
    <name type="scientific">Brettanomyces naardenensis</name>
    <name type="common">Yeast</name>
    <dbReference type="NCBI Taxonomy" id="13370"/>
    <lineage>
        <taxon>Eukaryota</taxon>
        <taxon>Fungi</taxon>
        <taxon>Dikarya</taxon>
        <taxon>Ascomycota</taxon>
        <taxon>Saccharomycotina</taxon>
        <taxon>Pichiomycetes</taxon>
        <taxon>Pichiales</taxon>
        <taxon>Pichiaceae</taxon>
        <taxon>Brettanomyces</taxon>
    </lineage>
</organism>
<dbReference type="InParanoid" id="A0A448YNN8"/>
<dbReference type="GO" id="GO:0005524">
    <property type="term" value="F:ATP binding"/>
    <property type="evidence" value="ECO:0007669"/>
    <property type="project" value="UniProtKB-KW"/>
</dbReference>
<evidence type="ECO:0000313" key="6">
    <source>
        <dbReference type="Proteomes" id="UP000290900"/>
    </source>
</evidence>
<dbReference type="GO" id="GO:0003873">
    <property type="term" value="F:6-phosphofructo-2-kinase activity"/>
    <property type="evidence" value="ECO:0007669"/>
    <property type="project" value="InterPro"/>
</dbReference>
<dbReference type="GO" id="GO:0006003">
    <property type="term" value="P:fructose 2,6-bisphosphate metabolic process"/>
    <property type="evidence" value="ECO:0007669"/>
    <property type="project" value="InterPro"/>
</dbReference>
<evidence type="ECO:0000256" key="2">
    <source>
        <dbReference type="ARBA" id="ARBA00022840"/>
    </source>
</evidence>
<dbReference type="InterPro" id="IPR013079">
    <property type="entry name" value="6Phosfructo_kin"/>
</dbReference>
<gene>
    <name evidence="5" type="ORF">BRENAR_LOCUS3283</name>
</gene>
<dbReference type="EMBL" id="CAACVR010000023">
    <property type="protein sequence ID" value="VEU22552.1"/>
    <property type="molecule type" value="Genomic_DNA"/>
</dbReference>
<feature type="compositionally biased region" description="Acidic residues" evidence="3">
    <location>
        <begin position="86"/>
        <end position="110"/>
    </location>
</feature>
<dbReference type="SUPFAM" id="SSF52540">
    <property type="entry name" value="P-loop containing nucleoside triphosphate hydrolases"/>
    <property type="match status" value="1"/>
</dbReference>
<dbReference type="PANTHER" id="PTHR10606:SF32">
    <property type="entry name" value="6-PHOSPHOFRUCTO-2-KINASE 1"/>
    <property type="match status" value="1"/>
</dbReference>
<evidence type="ECO:0000259" key="4">
    <source>
        <dbReference type="Pfam" id="PF01591"/>
    </source>
</evidence>
<evidence type="ECO:0000256" key="3">
    <source>
        <dbReference type="SAM" id="MobiDB-lite"/>
    </source>
</evidence>
<dbReference type="Pfam" id="PF01591">
    <property type="entry name" value="6PF2K"/>
    <property type="match status" value="1"/>
</dbReference>
<dbReference type="InterPro" id="IPR003094">
    <property type="entry name" value="6Pfruct_kin"/>
</dbReference>
<dbReference type="GO" id="GO:0006000">
    <property type="term" value="P:fructose metabolic process"/>
    <property type="evidence" value="ECO:0007669"/>
    <property type="project" value="InterPro"/>
</dbReference>